<dbReference type="CDD" id="cd19152">
    <property type="entry name" value="AKR_AKR15A"/>
    <property type="match status" value="1"/>
</dbReference>
<dbReference type="Pfam" id="PF00248">
    <property type="entry name" value="Aldo_ket_red"/>
    <property type="match status" value="1"/>
</dbReference>
<keyword evidence="3" id="KW-1185">Reference proteome</keyword>
<proteinExistence type="predicted"/>
<comment type="caution">
    <text evidence="2">The sequence shown here is derived from an EMBL/GenBank/DDBJ whole genome shotgun (WGS) entry which is preliminary data.</text>
</comment>
<protein>
    <submittedName>
        <fullName evidence="2">Pyridoxal 4-dehydrogenase</fullName>
    </submittedName>
</protein>
<evidence type="ECO:0000313" key="2">
    <source>
        <dbReference type="EMBL" id="OLQ06499.1"/>
    </source>
</evidence>
<dbReference type="PANTHER" id="PTHR42686:SF1">
    <property type="entry name" value="GH17980P-RELATED"/>
    <property type="match status" value="1"/>
</dbReference>
<dbReference type="PANTHER" id="PTHR42686">
    <property type="entry name" value="GH17980P-RELATED"/>
    <property type="match status" value="1"/>
</dbReference>
<dbReference type="InterPro" id="IPR036812">
    <property type="entry name" value="NAD(P)_OxRdtase_dom_sf"/>
</dbReference>
<dbReference type="AlphaFoldDB" id="A0A1Q9EGF9"/>
<dbReference type="InterPro" id="IPR020471">
    <property type="entry name" value="AKR"/>
</dbReference>
<dbReference type="GO" id="GO:0016491">
    <property type="term" value="F:oxidoreductase activity"/>
    <property type="evidence" value="ECO:0007669"/>
    <property type="project" value="InterPro"/>
</dbReference>
<gene>
    <name evidence="2" type="primary">pld1</name>
    <name evidence="2" type="ORF">AK812_SmicGene10258</name>
</gene>
<reference evidence="2 3" key="1">
    <citation type="submission" date="2016-02" db="EMBL/GenBank/DDBJ databases">
        <title>Genome analysis of coral dinoflagellate symbionts highlights evolutionary adaptations to a symbiotic lifestyle.</title>
        <authorList>
            <person name="Aranda M."/>
            <person name="Li Y."/>
            <person name="Liew Y.J."/>
            <person name="Baumgarten S."/>
            <person name="Simakov O."/>
            <person name="Wilson M."/>
            <person name="Piel J."/>
            <person name="Ashoor H."/>
            <person name="Bougouffa S."/>
            <person name="Bajic V.B."/>
            <person name="Ryu T."/>
            <person name="Ravasi T."/>
            <person name="Bayer T."/>
            <person name="Micklem G."/>
            <person name="Kim H."/>
            <person name="Bhak J."/>
            <person name="Lajeunesse T.C."/>
            <person name="Voolstra C.R."/>
        </authorList>
    </citation>
    <scope>NUCLEOTIDE SEQUENCE [LARGE SCALE GENOMIC DNA]</scope>
    <source>
        <strain evidence="2 3">CCMP2467</strain>
    </source>
</reference>
<sequence length="389" mass="42955">MACCECWEGLTGQKESLQLVPRKVPISALILGTGPLGCGWAGDVSEGEAQATILQALSLGIQYVDTAPWYGGGLSEQRVGQALATAQDKVVLSTKVGRFIVAKQESPAYGHRVETGYDFLTDGYHQNIPVWDYRKEGIEESFRQSRQRLGRSFIDCLRIHDAEDSERWEEACSHDGAVNTLVSLRSRGEIGQVSLGFNKVDFLMKTILRFPVGTFDNIMVARTWNLLDQSAYPLLLECEKRGIKVQMAAIFCAGLLWGQDLYMYSSDVPREAAEKVKRWGELAKSFSLSLPAVALAFAYLPACVDRIAIGCASAEQVCSNVQLCNADVPRELWQRAKAESAGCILMELCSADGYTGEMLFGTHENMEHLALVEEILAPLYRPRQALKPT</sequence>
<dbReference type="OrthoDB" id="48988at2759"/>
<accession>A0A1Q9EGF9</accession>
<name>A0A1Q9EGF9_SYMMI</name>
<dbReference type="OMA" id="FFIVAMP"/>
<feature type="domain" description="NADP-dependent oxidoreductase" evidence="1">
    <location>
        <begin position="29"/>
        <end position="335"/>
    </location>
</feature>
<evidence type="ECO:0000259" key="1">
    <source>
        <dbReference type="Pfam" id="PF00248"/>
    </source>
</evidence>
<dbReference type="Proteomes" id="UP000186817">
    <property type="component" value="Unassembled WGS sequence"/>
</dbReference>
<organism evidence="2 3">
    <name type="scientific">Symbiodinium microadriaticum</name>
    <name type="common">Dinoflagellate</name>
    <name type="synonym">Zooxanthella microadriatica</name>
    <dbReference type="NCBI Taxonomy" id="2951"/>
    <lineage>
        <taxon>Eukaryota</taxon>
        <taxon>Sar</taxon>
        <taxon>Alveolata</taxon>
        <taxon>Dinophyceae</taxon>
        <taxon>Suessiales</taxon>
        <taxon>Symbiodiniaceae</taxon>
        <taxon>Symbiodinium</taxon>
    </lineage>
</organism>
<dbReference type="GO" id="GO:0005829">
    <property type="term" value="C:cytosol"/>
    <property type="evidence" value="ECO:0007669"/>
    <property type="project" value="TreeGrafter"/>
</dbReference>
<dbReference type="EMBL" id="LSRX01000159">
    <property type="protein sequence ID" value="OLQ06499.1"/>
    <property type="molecule type" value="Genomic_DNA"/>
</dbReference>
<dbReference type="Gene3D" id="3.20.20.100">
    <property type="entry name" value="NADP-dependent oxidoreductase domain"/>
    <property type="match status" value="1"/>
</dbReference>
<dbReference type="InterPro" id="IPR023210">
    <property type="entry name" value="NADP_OxRdtase_dom"/>
</dbReference>
<evidence type="ECO:0000313" key="3">
    <source>
        <dbReference type="Proteomes" id="UP000186817"/>
    </source>
</evidence>
<dbReference type="SUPFAM" id="SSF51430">
    <property type="entry name" value="NAD(P)-linked oxidoreductase"/>
    <property type="match status" value="1"/>
</dbReference>